<proteinExistence type="predicted"/>
<sequence length="97" mass="10934">MSGQYRLPPEALPVRTTLPLALTAFQDKVLGLKINVFPAAKLVVLKNTVENNNMKKRIKNLKQELDCSIIIPNLIPSHSDFSLIIKQIKLFKHTNTV</sequence>
<dbReference type="KEGG" id="lfa:LFA_1311"/>
<dbReference type="HOGENOM" id="CLU_2343259_0_0_6"/>
<gene>
    <name evidence="1" type="ORF">LFA_1311</name>
</gene>
<dbReference type="EMBL" id="LN614827">
    <property type="protein sequence ID" value="CEG56737.1"/>
    <property type="molecule type" value="Genomic_DNA"/>
</dbReference>
<dbReference type="Proteomes" id="UP000032430">
    <property type="component" value="Chromosome I"/>
</dbReference>
<evidence type="ECO:0000313" key="2">
    <source>
        <dbReference type="Proteomes" id="UP000032430"/>
    </source>
</evidence>
<accession>A0A098G2M5</accession>
<name>A0A098G2M5_9GAMM</name>
<dbReference type="AlphaFoldDB" id="A0A098G2M5"/>
<evidence type="ECO:0000313" key="1">
    <source>
        <dbReference type="EMBL" id="CEG56737.1"/>
    </source>
</evidence>
<reference evidence="2" key="1">
    <citation type="submission" date="2014-09" db="EMBL/GenBank/DDBJ databases">
        <authorList>
            <person name="Gomez-Valero L."/>
        </authorList>
    </citation>
    <scope>NUCLEOTIDE SEQUENCE [LARGE SCALE GENOMIC DNA]</scope>
    <source>
        <strain evidence="2">ATCC700992</strain>
    </source>
</reference>
<organism evidence="1 2">
    <name type="scientific">Legionella fallonii LLAP-10</name>
    <dbReference type="NCBI Taxonomy" id="1212491"/>
    <lineage>
        <taxon>Bacteria</taxon>
        <taxon>Pseudomonadati</taxon>
        <taxon>Pseudomonadota</taxon>
        <taxon>Gammaproteobacteria</taxon>
        <taxon>Legionellales</taxon>
        <taxon>Legionellaceae</taxon>
        <taxon>Legionella</taxon>
    </lineage>
</organism>
<keyword evidence="2" id="KW-1185">Reference proteome</keyword>
<protein>
    <submittedName>
        <fullName evidence="1">Uncharacterized protein</fullName>
    </submittedName>
</protein>